<reference evidence="2" key="1">
    <citation type="submission" date="2023-07" db="EMBL/GenBank/DDBJ databases">
        <title>draft genome sequence of fig (Ficus carica).</title>
        <authorList>
            <person name="Takahashi T."/>
            <person name="Nishimura K."/>
        </authorList>
    </citation>
    <scope>NUCLEOTIDE SEQUENCE</scope>
</reference>
<name>A0AA88DS56_FICCA</name>
<dbReference type="AlphaFoldDB" id="A0AA88DS56"/>
<evidence type="ECO:0008006" key="4">
    <source>
        <dbReference type="Google" id="ProtNLM"/>
    </source>
</evidence>
<feature type="compositionally biased region" description="Polar residues" evidence="1">
    <location>
        <begin position="11"/>
        <end position="23"/>
    </location>
</feature>
<evidence type="ECO:0000313" key="3">
    <source>
        <dbReference type="Proteomes" id="UP001187192"/>
    </source>
</evidence>
<gene>
    <name evidence="2" type="ORF">TIFTF001_029312</name>
</gene>
<protein>
    <recommendedName>
        <fullName evidence="4">Retrotransposon gag domain-containing protein</fullName>
    </recommendedName>
</protein>
<feature type="compositionally biased region" description="Basic and acidic residues" evidence="1">
    <location>
        <begin position="1"/>
        <end position="10"/>
    </location>
</feature>
<comment type="caution">
    <text evidence="2">The sequence shown here is derived from an EMBL/GenBank/DDBJ whole genome shotgun (WGS) entry which is preliminary data.</text>
</comment>
<feature type="compositionally biased region" description="Basic and acidic residues" evidence="1">
    <location>
        <begin position="288"/>
        <end position="299"/>
    </location>
</feature>
<sequence length="364" mass="41976">MADEREHQEELLQNSPANQPEASISEGNAQITNLIRGKHWGLAASYALLFSGSKKHCSQPRGSNATPVHTRIHTNDERKVSTALAATTSTRHLTPDLPLPPEGPVLLGTMNVEERMRNIMSEEMRTLEAQMEQSFSSQIHRATTSTPRFDDLTREVRETPFTKWITNTITPKFGSISFPSVVQGPHESLRAYIKHFSKAISEIYGLNDGTTREALKKGLRDNYLFKNEICARYPPTIQDAMHRAKGLIELEEENERVERDLARMREEVAKARDEQEKTFRHKRTRPVRQTEHQEEWTSRRDHKRPFSPPKYTLGISPSELIAHLKRQDFVTWPKKLPDNPARDIMKYCEFHKDYDHDTVDCRAL</sequence>
<dbReference type="Proteomes" id="UP001187192">
    <property type="component" value="Unassembled WGS sequence"/>
</dbReference>
<feature type="region of interest" description="Disordered" evidence="1">
    <location>
        <begin position="1"/>
        <end position="23"/>
    </location>
</feature>
<feature type="region of interest" description="Disordered" evidence="1">
    <location>
        <begin position="272"/>
        <end position="308"/>
    </location>
</feature>
<organism evidence="2 3">
    <name type="scientific">Ficus carica</name>
    <name type="common">Common fig</name>
    <dbReference type="NCBI Taxonomy" id="3494"/>
    <lineage>
        <taxon>Eukaryota</taxon>
        <taxon>Viridiplantae</taxon>
        <taxon>Streptophyta</taxon>
        <taxon>Embryophyta</taxon>
        <taxon>Tracheophyta</taxon>
        <taxon>Spermatophyta</taxon>
        <taxon>Magnoliopsida</taxon>
        <taxon>eudicotyledons</taxon>
        <taxon>Gunneridae</taxon>
        <taxon>Pentapetalae</taxon>
        <taxon>rosids</taxon>
        <taxon>fabids</taxon>
        <taxon>Rosales</taxon>
        <taxon>Moraceae</taxon>
        <taxon>Ficeae</taxon>
        <taxon>Ficus</taxon>
    </lineage>
</organism>
<proteinExistence type="predicted"/>
<accession>A0AA88DS56</accession>
<keyword evidence="3" id="KW-1185">Reference proteome</keyword>
<dbReference type="EMBL" id="BTGU01000096">
    <property type="protein sequence ID" value="GMN60220.1"/>
    <property type="molecule type" value="Genomic_DNA"/>
</dbReference>
<evidence type="ECO:0000256" key="1">
    <source>
        <dbReference type="SAM" id="MobiDB-lite"/>
    </source>
</evidence>
<evidence type="ECO:0000313" key="2">
    <source>
        <dbReference type="EMBL" id="GMN60220.1"/>
    </source>
</evidence>